<dbReference type="InterPro" id="IPR001611">
    <property type="entry name" value="Leu-rich_rpt"/>
</dbReference>
<dbReference type="SMART" id="SM00368">
    <property type="entry name" value="LRR_RI"/>
    <property type="match status" value="4"/>
</dbReference>
<proteinExistence type="predicted"/>
<sequence length="258" mass="28200">MPEIEEVEEEPVPGSAEDLERFYKKCGCSEEDALTAKELDWGWKFLGKEDGAALAHVITTNKKCITLQLYVNELFPEAGIQVAKALAVNKVLKTIDLQQAQIGPEGGKYIAEALKKHPALMNLKLHYNHLGPEGTAFIAAALKKNKKLTNLNLGDNGIMKEGVQALADMLTVNTCLMRLDLSKNAGLTSGTGSPETTAIITKAAEAHEKLRQAAPKQTAHDKLPFKLIMEDSPGQMWTPDGFVNVVKFPKQRRPNKAA</sequence>
<organism evidence="1">
    <name type="scientific">Chrysotila carterae</name>
    <name type="common">Marine alga</name>
    <name type="synonym">Syracosphaera carterae</name>
    <dbReference type="NCBI Taxonomy" id="13221"/>
    <lineage>
        <taxon>Eukaryota</taxon>
        <taxon>Haptista</taxon>
        <taxon>Haptophyta</taxon>
        <taxon>Prymnesiophyceae</taxon>
        <taxon>Isochrysidales</taxon>
        <taxon>Isochrysidaceae</taxon>
        <taxon>Chrysotila</taxon>
    </lineage>
</organism>
<dbReference type="AlphaFoldDB" id="A0A7S4B7W9"/>
<protein>
    <submittedName>
        <fullName evidence="1">Uncharacterized protein</fullName>
    </submittedName>
</protein>
<name>A0A7S4B7W9_CHRCT</name>
<gene>
    <name evidence="1" type="ORF">PCAR00345_LOCUS9903</name>
</gene>
<dbReference type="Gene3D" id="3.80.10.10">
    <property type="entry name" value="Ribonuclease Inhibitor"/>
    <property type="match status" value="2"/>
</dbReference>
<dbReference type="Pfam" id="PF13516">
    <property type="entry name" value="LRR_6"/>
    <property type="match status" value="2"/>
</dbReference>
<dbReference type="InterPro" id="IPR032675">
    <property type="entry name" value="LRR_dom_sf"/>
</dbReference>
<dbReference type="EMBL" id="HBIZ01015994">
    <property type="protein sequence ID" value="CAE0757309.1"/>
    <property type="molecule type" value="Transcribed_RNA"/>
</dbReference>
<dbReference type="SUPFAM" id="SSF52047">
    <property type="entry name" value="RNI-like"/>
    <property type="match status" value="1"/>
</dbReference>
<dbReference type="PANTHER" id="PTHR24114">
    <property type="entry name" value="LEUCINE RICH REPEAT FAMILY PROTEIN"/>
    <property type="match status" value="1"/>
</dbReference>
<evidence type="ECO:0000313" key="1">
    <source>
        <dbReference type="EMBL" id="CAE0757309.1"/>
    </source>
</evidence>
<dbReference type="InterPro" id="IPR052394">
    <property type="entry name" value="LRR-containing"/>
</dbReference>
<accession>A0A7S4B7W9</accession>
<reference evidence="1" key="1">
    <citation type="submission" date="2021-01" db="EMBL/GenBank/DDBJ databases">
        <authorList>
            <person name="Corre E."/>
            <person name="Pelletier E."/>
            <person name="Niang G."/>
            <person name="Scheremetjew M."/>
            <person name="Finn R."/>
            <person name="Kale V."/>
            <person name="Holt S."/>
            <person name="Cochrane G."/>
            <person name="Meng A."/>
            <person name="Brown T."/>
            <person name="Cohen L."/>
        </authorList>
    </citation>
    <scope>NUCLEOTIDE SEQUENCE</scope>
    <source>
        <strain evidence="1">CCMP645</strain>
    </source>
</reference>
<dbReference type="PANTHER" id="PTHR24114:SF2">
    <property type="entry name" value="F-BOX DOMAIN-CONTAINING PROTEIN-RELATED"/>
    <property type="match status" value="1"/>
</dbReference>